<dbReference type="AlphaFoldDB" id="A0A511WPY8"/>
<evidence type="ECO:0000313" key="1">
    <source>
        <dbReference type="EMBL" id="GEN52323.1"/>
    </source>
</evidence>
<dbReference type="EMBL" id="BJYD01000004">
    <property type="protein sequence ID" value="GEN52323.1"/>
    <property type="molecule type" value="Genomic_DNA"/>
</dbReference>
<reference evidence="1 2" key="1">
    <citation type="submission" date="2019-07" db="EMBL/GenBank/DDBJ databases">
        <title>Whole genome shotgun sequence of Halobacillus faecis NBRC 103569.</title>
        <authorList>
            <person name="Hosoyama A."/>
            <person name="Uohara A."/>
            <person name="Ohji S."/>
            <person name="Ichikawa N."/>
        </authorList>
    </citation>
    <scope>NUCLEOTIDE SEQUENCE [LARGE SCALE GENOMIC DNA]</scope>
    <source>
        <strain evidence="1 2">NBRC 103569</strain>
    </source>
</reference>
<proteinExistence type="predicted"/>
<sequence length="112" mass="12696">MLSDVSLWMNRQGYVVSVIGRSLTKQEDLKAKTSTPERIHNLRVDYKEQDLLEAEPANCSKRSIYLGFVIEGDESRRLTNEEFSGGVIRSIDADTEESISGVFHPYEAQSKQ</sequence>
<organism evidence="1 2">
    <name type="scientific">Halobacillus faecis</name>
    <dbReference type="NCBI Taxonomy" id="360184"/>
    <lineage>
        <taxon>Bacteria</taxon>
        <taxon>Bacillati</taxon>
        <taxon>Bacillota</taxon>
        <taxon>Bacilli</taxon>
        <taxon>Bacillales</taxon>
        <taxon>Bacillaceae</taxon>
        <taxon>Halobacillus</taxon>
    </lineage>
</organism>
<evidence type="ECO:0000313" key="2">
    <source>
        <dbReference type="Proteomes" id="UP000321886"/>
    </source>
</evidence>
<gene>
    <name evidence="1" type="ORF">HFA01_05850</name>
</gene>
<dbReference type="Proteomes" id="UP000321886">
    <property type="component" value="Unassembled WGS sequence"/>
</dbReference>
<keyword evidence="2" id="KW-1185">Reference proteome</keyword>
<evidence type="ECO:0008006" key="3">
    <source>
        <dbReference type="Google" id="ProtNLM"/>
    </source>
</evidence>
<protein>
    <recommendedName>
        <fullName evidence="3">Short-chain dehydrogenase</fullName>
    </recommendedName>
</protein>
<comment type="caution">
    <text evidence="1">The sequence shown here is derived from an EMBL/GenBank/DDBJ whole genome shotgun (WGS) entry which is preliminary data.</text>
</comment>
<accession>A0A511WPY8</accession>
<name>A0A511WPY8_9BACI</name>